<evidence type="ECO:0000259" key="1">
    <source>
        <dbReference type="Pfam" id="PF13456"/>
    </source>
</evidence>
<gene>
    <name evidence="2" type="ORF">Gorai_006502</name>
</gene>
<protein>
    <recommendedName>
        <fullName evidence="1">RNase H type-1 domain-containing protein</fullName>
    </recommendedName>
</protein>
<reference evidence="2 3" key="1">
    <citation type="journal article" date="2019" name="Genome Biol. Evol.">
        <title>Insights into the evolution of the New World diploid cottons (Gossypium, subgenus Houzingenia) based on genome sequencing.</title>
        <authorList>
            <person name="Grover C.E."/>
            <person name="Arick M.A. 2nd"/>
            <person name="Thrash A."/>
            <person name="Conover J.L."/>
            <person name="Sanders W.S."/>
            <person name="Peterson D.G."/>
            <person name="Frelichowski J.E."/>
            <person name="Scheffler J.A."/>
            <person name="Scheffler B.E."/>
            <person name="Wendel J.F."/>
        </authorList>
    </citation>
    <scope>NUCLEOTIDE SEQUENCE [LARGE SCALE GENOMIC DNA]</scope>
    <source>
        <strain evidence="2">8</strain>
        <tissue evidence="2">Leaf</tissue>
    </source>
</reference>
<dbReference type="GO" id="GO:0004523">
    <property type="term" value="F:RNA-DNA hybrid ribonuclease activity"/>
    <property type="evidence" value="ECO:0007669"/>
    <property type="project" value="InterPro"/>
</dbReference>
<comment type="caution">
    <text evidence="2">The sequence shown here is derived from an EMBL/GenBank/DDBJ whole genome shotgun (WGS) entry which is preliminary data.</text>
</comment>
<proteinExistence type="predicted"/>
<name>A0A7J8QFI9_GOSRA</name>
<feature type="domain" description="RNase H type-1" evidence="1">
    <location>
        <begin position="54"/>
        <end position="107"/>
    </location>
</feature>
<sequence length="108" mass="11903">MADSHFCGLYGSGVETLLHAVRDCLVARNVWLGEYGNDETARFSMENLNIGVCSTLDAELWEIMDGLGIAWKRGVKQLLVKSDCLVAVNMLNGQIDETEGSLARIVRK</sequence>
<dbReference type="InterPro" id="IPR002156">
    <property type="entry name" value="RNaseH_domain"/>
</dbReference>
<dbReference type="Proteomes" id="UP000593578">
    <property type="component" value="Unassembled WGS sequence"/>
</dbReference>
<dbReference type="Pfam" id="PF13456">
    <property type="entry name" value="RVT_3"/>
    <property type="match status" value="1"/>
</dbReference>
<dbReference type="GO" id="GO:0003676">
    <property type="term" value="F:nucleic acid binding"/>
    <property type="evidence" value="ECO:0007669"/>
    <property type="project" value="InterPro"/>
</dbReference>
<dbReference type="AlphaFoldDB" id="A0A7J8QFI9"/>
<organism evidence="2 3">
    <name type="scientific">Gossypium raimondii</name>
    <name type="common">Peruvian cotton</name>
    <name type="synonym">Gossypium klotzschianum subsp. raimondii</name>
    <dbReference type="NCBI Taxonomy" id="29730"/>
    <lineage>
        <taxon>Eukaryota</taxon>
        <taxon>Viridiplantae</taxon>
        <taxon>Streptophyta</taxon>
        <taxon>Embryophyta</taxon>
        <taxon>Tracheophyta</taxon>
        <taxon>Spermatophyta</taxon>
        <taxon>Magnoliopsida</taxon>
        <taxon>eudicotyledons</taxon>
        <taxon>Gunneridae</taxon>
        <taxon>Pentapetalae</taxon>
        <taxon>rosids</taxon>
        <taxon>malvids</taxon>
        <taxon>Malvales</taxon>
        <taxon>Malvaceae</taxon>
        <taxon>Malvoideae</taxon>
        <taxon>Gossypium</taxon>
    </lineage>
</organism>
<evidence type="ECO:0000313" key="2">
    <source>
        <dbReference type="EMBL" id="MBA0600311.1"/>
    </source>
</evidence>
<evidence type="ECO:0000313" key="3">
    <source>
        <dbReference type="Proteomes" id="UP000593578"/>
    </source>
</evidence>
<dbReference type="EMBL" id="JABEZZ010000011">
    <property type="protein sequence ID" value="MBA0600311.1"/>
    <property type="molecule type" value="Genomic_DNA"/>
</dbReference>
<accession>A0A7J8QFI9</accession>
<feature type="non-terminal residue" evidence="2">
    <location>
        <position position="108"/>
    </location>
</feature>